<evidence type="ECO:0000313" key="2">
    <source>
        <dbReference type="EMBL" id="THD22020.1"/>
    </source>
</evidence>
<dbReference type="Proteomes" id="UP000230066">
    <property type="component" value="Unassembled WGS sequence"/>
</dbReference>
<name>A0A4E0RYY8_FASHE</name>
<sequence>MLAHECSGRGNHPIATKASCTIGDNRQPDPETWSGEKPHKVPTSQVWYRTGRQWIIVYRRPCQTSGFHARCSYRIRAVLRRYRCSTTDSLHISSARSDHLSETYRSTFVTSAVYTTLGG</sequence>
<evidence type="ECO:0000256" key="1">
    <source>
        <dbReference type="SAM" id="MobiDB-lite"/>
    </source>
</evidence>
<feature type="region of interest" description="Disordered" evidence="1">
    <location>
        <begin position="16"/>
        <end position="39"/>
    </location>
</feature>
<organism evidence="2 3">
    <name type="scientific">Fasciola hepatica</name>
    <name type="common">Liver fluke</name>
    <dbReference type="NCBI Taxonomy" id="6192"/>
    <lineage>
        <taxon>Eukaryota</taxon>
        <taxon>Metazoa</taxon>
        <taxon>Spiralia</taxon>
        <taxon>Lophotrochozoa</taxon>
        <taxon>Platyhelminthes</taxon>
        <taxon>Trematoda</taxon>
        <taxon>Digenea</taxon>
        <taxon>Plagiorchiida</taxon>
        <taxon>Echinostomata</taxon>
        <taxon>Echinostomatoidea</taxon>
        <taxon>Fasciolidae</taxon>
        <taxon>Fasciola</taxon>
    </lineage>
</organism>
<feature type="compositionally biased region" description="Basic and acidic residues" evidence="1">
    <location>
        <begin position="26"/>
        <end position="39"/>
    </location>
</feature>
<gene>
    <name evidence="2" type="ORF">D915_006947</name>
</gene>
<protein>
    <submittedName>
        <fullName evidence="2">Uncharacterized protein</fullName>
    </submittedName>
</protein>
<dbReference type="EMBL" id="JXXN02003057">
    <property type="protein sequence ID" value="THD22020.1"/>
    <property type="molecule type" value="Genomic_DNA"/>
</dbReference>
<accession>A0A4E0RYY8</accession>
<comment type="caution">
    <text evidence="2">The sequence shown here is derived from an EMBL/GenBank/DDBJ whole genome shotgun (WGS) entry which is preliminary data.</text>
</comment>
<keyword evidence="3" id="KW-1185">Reference proteome</keyword>
<dbReference type="AlphaFoldDB" id="A0A4E0RYY8"/>
<evidence type="ECO:0000313" key="3">
    <source>
        <dbReference type="Proteomes" id="UP000230066"/>
    </source>
</evidence>
<proteinExistence type="predicted"/>
<reference evidence="2" key="1">
    <citation type="submission" date="2019-03" db="EMBL/GenBank/DDBJ databases">
        <title>Improved annotation for the trematode Fasciola hepatica.</title>
        <authorList>
            <person name="Choi Y.-J."/>
            <person name="Martin J."/>
            <person name="Mitreva M."/>
        </authorList>
    </citation>
    <scope>NUCLEOTIDE SEQUENCE [LARGE SCALE GENOMIC DNA]</scope>
</reference>